<keyword evidence="6" id="KW-0539">Nucleus</keyword>
<evidence type="ECO:0000256" key="6">
    <source>
        <dbReference type="ARBA" id="ARBA00023242"/>
    </source>
</evidence>
<keyword evidence="7" id="KW-0175">Coiled coil</keyword>
<evidence type="ECO:0000313" key="9">
    <source>
        <dbReference type="EMBL" id="GMT21725.1"/>
    </source>
</evidence>
<evidence type="ECO:0000313" key="10">
    <source>
        <dbReference type="Proteomes" id="UP001432322"/>
    </source>
</evidence>
<dbReference type="InterPro" id="IPR046347">
    <property type="entry name" value="bZIP_sf"/>
</dbReference>
<proteinExistence type="inferred from homology"/>
<sequence>LFPLSSPTGRSTMLSNAFRSVCRLRNATIFDNSYASLVGLGKLQQLQHAAAPSATSVVEQLLLTPSAVSAGESYSPPSSYSILLGSPLSSLGSPNDSTDGWSLEDEKSFDCKYGIYELDSLICDEFDDVRDEVEGAIQSCSGFDDDKDCVELEKTEEENDEASFHAFIDELILTVKEEIQRETALEKCPDLPRSGADCVALVIALSPTESIPGMAAREAVLKDDRCAASRKRLLSDSEPAPAIRKRKRIFSLEEMALRKRNQNRRAAQRYREKLVKLKSEQAEECTELEEKNDALREDIRELEEEIERFKKLLLTKAEETRTKAETQ</sequence>
<dbReference type="GO" id="GO:0000977">
    <property type="term" value="F:RNA polymerase II transcription regulatory region sequence-specific DNA binding"/>
    <property type="evidence" value="ECO:0007669"/>
    <property type="project" value="TreeGrafter"/>
</dbReference>
<accession>A0AAV5VQC1</accession>
<evidence type="ECO:0000256" key="1">
    <source>
        <dbReference type="ARBA" id="ARBA00004123"/>
    </source>
</evidence>
<dbReference type="Gene3D" id="1.20.5.170">
    <property type="match status" value="1"/>
</dbReference>
<feature type="coiled-coil region" evidence="7">
    <location>
        <begin position="260"/>
        <end position="319"/>
    </location>
</feature>
<reference evidence="9" key="1">
    <citation type="submission" date="2023-10" db="EMBL/GenBank/DDBJ databases">
        <title>Genome assembly of Pristionchus species.</title>
        <authorList>
            <person name="Yoshida K."/>
            <person name="Sommer R.J."/>
        </authorList>
    </citation>
    <scope>NUCLEOTIDE SEQUENCE</scope>
    <source>
        <strain evidence="9">RS5133</strain>
    </source>
</reference>
<comment type="similarity">
    <text evidence="2">Belongs to the bZIP family.</text>
</comment>
<dbReference type="PANTHER" id="PTHR13044:SF14">
    <property type="entry name" value="CRYPTOCEPHAL, ISOFORM A"/>
    <property type="match status" value="1"/>
</dbReference>
<protein>
    <recommendedName>
        <fullName evidence="8">BZIP domain-containing protein</fullName>
    </recommendedName>
</protein>
<evidence type="ECO:0000259" key="8">
    <source>
        <dbReference type="PROSITE" id="PS50217"/>
    </source>
</evidence>
<dbReference type="AlphaFoldDB" id="A0AAV5VQC1"/>
<keyword evidence="3" id="KW-0805">Transcription regulation</keyword>
<dbReference type="SMART" id="SM00338">
    <property type="entry name" value="BRLZ"/>
    <property type="match status" value="1"/>
</dbReference>
<feature type="non-terminal residue" evidence="9">
    <location>
        <position position="1"/>
    </location>
</feature>
<evidence type="ECO:0000256" key="7">
    <source>
        <dbReference type="SAM" id="Coils"/>
    </source>
</evidence>
<evidence type="ECO:0000256" key="2">
    <source>
        <dbReference type="ARBA" id="ARBA00007163"/>
    </source>
</evidence>
<gene>
    <name evidence="9" type="ORF">PFISCL1PPCAC_13022</name>
</gene>
<dbReference type="Proteomes" id="UP001432322">
    <property type="component" value="Unassembled WGS sequence"/>
</dbReference>
<organism evidence="9 10">
    <name type="scientific">Pristionchus fissidentatus</name>
    <dbReference type="NCBI Taxonomy" id="1538716"/>
    <lineage>
        <taxon>Eukaryota</taxon>
        <taxon>Metazoa</taxon>
        <taxon>Ecdysozoa</taxon>
        <taxon>Nematoda</taxon>
        <taxon>Chromadorea</taxon>
        <taxon>Rhabditida</taxon>
        <taxon>Rhabditina</taxon>
        <taxon>Diplogasteromorpha</taxon>
        <taxon>Diplogasteroidea</taxon>
        <taxon>Neodiplogasteridae</taxon>
        <taxon>Pristionchus</taxon>
    </lineage>
</organism>
<keyword evidence="10" id="KW-1185">Reference proteome</keyword>
<dbReference type="Pfam" id="PF07716">
    <property type="entry name" value="bZIP_2"/>
    <property type="match status" value="1"/>
</dbReference>
<dbReference type="GO" id="GO:0005634">
    <property type="term" value="C:nucleus"/>
    <property type="evidence" value="ECO:0007669"/>
    <property type="project" value="UniProtKB-SubCell"/>
</dbReference>
<evidence type="ECO:0000256" key="3">
    <source>
        <dbReference type="ARBA" id="ARBA00023015"/>
    </source>
</evidence>
<feature type="domain" description="BZIP" evidence="8">
    <location>
        <begin position="253"/>
        <end position="316"/>
    </location>
</feature>
<evidence type="ECO:0000256" key="5">
    <source>
        <dbReference type="ARBA" id="ARBA00023163"/>
    </source>
</evidence>
<dbReference type="PROSITE" id="PS50217">
    <property type="entry name" value="BZIP"/>
    <property type="match status" value="1"/>
</dbReference>
<evidence type="ECO:0000256" key="4">
    <source>
        <dbReference type="ARBA" id="ARBA00023125"/>
    </source>
</evidence>
<dbReference type="EMBL" id="BTSY01000004">
    <property type="protein sequence ID" value="GMT21725.1"/>
    <property type="molecule type" value="Genomic_DNA"/>
</dbReference>
<comment type="subcellular location">
    <subcellularLocation>
        <location evidence="1">Nucleus</location>
    </subcellularLocation>
</comment>
<comment type="caution">
    <text evidence="9">The sequence shown here is derived from an EMBL/GenBank/DDBJ whole genome shotgun (WGS) entry which is preliminary data.</text>
</comment>
<dbReference type="PROSITE" id="PS00036">
    <property type="entry name" value="BZIP_BASIC"/>
    <property type="match status" value="1"/>
</dbReference>
<name>A0AAV5VQC1_9BILA</name>
<dbReference type="SUPFAM" id="SSF57959">
    <property type="entry name" value="Leucine zipper domain"/>
    <property type="match status" value="1"/>
</dbReference>
<dbReference type="PANTHER" id="PTHR13044">
    <property type="entry name" value="ACTIVATING TRANSCRIPTION FACTOR ATF 4/5"/>
    <property type="match status" value="1"/>
</dbReference>
<dbReference type="GO" id="GO:0001228">
    <property type="term" value="F:DNA-binding transcription activator activity, RNA polymerase II-specific"/>
    <property type="evidence" value="ECO:0007669"/>
    <property type="project" value="TreeGrafter"/>
</dbReference>
<keyword evidence="4" id="KW-0238">DNA-binding</keyword>
<keyword evidence="5" id="KW-0804">Transcription</keyword>
<dbReference type="InterPro" id="IPR004827">
    <property type="entry name" value="bZIP"/>
</dbReference>